<reference evidence="1 2" key="1">
    <citation type="submission" date="2023-03" db="EMBL/GenBank/DDBJ databases">
        <title>YIM 152171 draft genome.</title>
        <authorList>
            <person name="Yang Z."/>
        </authorList>
    </citation>
    <scope>NUCLEOTIDE SEQUENCE [LARGE SCALE GENOMIC DNA]</scope>
    <source>
        <strain evidence="1 2">YIM 152171</strain>
    </source>
</reference>
<protein>
    <recommendedName>
        <fullName evidence="3">Antitoxin</fullName>
    </recommendedName>
</protein>
<gene>
    <name evidence="1" type="ORF">PZ740_06840</name>
</gene>
<name>A0AAP3XQH0_9PROT</name>
<dbReference type="EMBL" id="JARGEQ010000072">
    <property type="protein sequence ID" value="MDF1586096.1"/>
    <property type="molecule type" value="Genomic_DNA"/>
</dbReference>
<evidence type="ECO:0000313" key="2">
    <source>
        <dbReference type="Proteomes" id="UP001301140"/>
    </source>
</evidence>
<sequence>MAEAEADHLPASQVVRELMREHVVHRREERGHEASVARKVEAARVCVRAGSGVPSEEIDAEFAARCARAELPSMPGRPRGPQH</sequence>
<proteinExistence type="predicted"/>
<dbReference type="RefSeq" id="WP_327788513.1">
    <property type="nucleotide sequence ID" value="NZ_JARGEQ010000072.1"/>
</dbReference>
<keyword evidence="2" id="KW-1185">Reference proteome</keyword>
<evidence type="ECO:0000313" key="1">
    <source>
        <dbReference type="EMBL" id="MDF1586096.1"/>
    </source>
</evidence>
<evidence type="ECO:0008006" key="3">
    <source>
        <dbReference type="Google" id="ProtNLM"/>
    </source>
</evidence>
<accession>A0AAP3XQH0</accession>
<dbReference type="AlphaFoldDB" id="A0AAP3XQH0"/>
<organism evidence="1 2">
    <name type="scientific">Marinimicrococcus flavescens</name>
    <dbReference type="NCBI Taxonomy" id="3031815"/>
    <lineage>
        <taxon>Bacteria</taxon>
        <taxon>Pseudomonadati</taxon>
        <taxon>Pseudomonadota</taxon>
        <taxon>Alphaproteobacteria</taxon>
        <taxon>Geminicoccales</taxon>
        <taxon>Geminicoccaceae</taxon>
        <taxon>Marinimicrococcus</taxon>
    </lineage>
</organism>
<dbReference type="Proteomes" id="UP001301140">
    <property type="component" value="Unassembled WGS sequence"/>
</dbReference>
<comment type="caution">
    <text evidence="1">The sequence shown here is derived from an EMBL/GenBank/DDBJ whole genome shotgun (WGS) entry which is preliminary data.</text>
</comment>